<dbReference type="EMBL" id="JBEFKJ010000006">
    <property type="protein sequence ID" value="KAL2045594.1"/>
    <property type="molecule type" value="Genomic_DNA"/>
</dbReference>
<dbReference type="Proteomes" id="UP001590950">
    <property type="component" value="Unassembled WGS sequence"/>
</dbReference>
<organism evidence="1 2">
    <name type="scientific">Stereocaulon virgatum</name>
    <dbReference type="NCBI Taxonomy" id="373712"/>
    <lineage>
        <taxon>Eukaryota</taxon>
        <taxon>Fungi</taxon>
        <taxon>Dikarya</taxon>
        <taxon>Ascomycota</taxon>
        <taxon>Pezizomycotina</taxon>
        <taxon>Lecanoromycetes</taxon>
        <taxon>OSLEUM clade</taxon>
        <taxon>Lecanoromycetidae</taxon>
        <taxon>Lecanorales</taxon>
        <taxon>Lecanorineae</taxon>
        <taxon>Stereocaulaceae</taxon>
        <taxon>Stereocaulon</taxon>
    </lineage>
</organism>
<evidence type="ECO:0000313" key="2">
    <source>
        <dbReference type="Proteomes" id="UP001590950"/>
    </source>
</evidence>
<dbReference type="Pfam" id="PF12511">
    <property type="entry name" value="DUF3716"/>
    <property type="match status" value="1"/>
</dbReference>
<evidence type="ECO:0000313" key="1">
    <source>
        <dbReference type="EMBL" id="KAL2045594.1"/>
    </source>
</evidence>
<protein>
    <submittedName>
        <fullName evidence="1">Uncharacterized protein</fullName>
    </submittedName>
</protein>
<accession>A0ABR4AJC8</accession>
<comment type="caution">
    <text evidence="1">The sequence shown here is derived from an EMBL/GenBank/DDBJ whole genome shotgun (WGS) entry which is preliminary data.</text>
</comment>
<keyword evidence="2" id="KW-1185">Reference proteome</keyword>
<dbReference type="InterPro" id="IPR022190">
    <property type="entry name" value="DUF3716"/>
</dbReference>
<name>A0ABR4AJC8_9LECA</name>
<gene>
    <name evidence="1" type="ORF">N7G274_002022</name>
</gene>
<reference evidence="1 2" key="1">
    <citation type="submission" date="2024-09" db="EMBL/GenBank/DDBJ databases">
        <title>Rethinking Asexuality: The Enigmatic Case of Functional Sexual Genes in Lepraria (Stereocaulaceae).</title>
        <authorList>
            <person name="Doellman M."/>
            <person name="Sun Y."/>
            <person name="Barcenas-Pena A."/>
            <person name="Lumbsch H.T."/>
            <person name="Grewe F."/>
        </authorList>
    </citation>
    <scope>NUCLEOTIDE SEQUENCE [LARGE SCALE GENOMIC DNA]</scope>
    <source>
        <strain evidence="1 2">Mercado 3170</strain>
    </source>
</reference>
<sequence length="190" mass="20901">MMPPFQFKLSESEFSLAVAGNKINLALTHPNHFAIAQLRPGRNVALREPDKFYAANHLDRKLVEGLLINSRGQKNIPSCNKCERRLGPFEYCVSVRDKGVWNAKQACGNCVRGGRGQECSLSDAYVGDGILPKAARPGSMADSIECDPIHATSDFKKLSSNKSFKVGQELLTSIRTVKVEPVITKPVMIE</sequence>
<proteinExistence type="predicted"/>